<dbReference type="PANTHER" id="PTHR40459:SF1">
    <property type="entry name" value="CONSERVED HYPOTHETICAL ALANINE AND LEUCINE RICH PROTEIN"/>
    <property type="match status" value="1"/>
</dbReference>
<evidence type="ECO:0000313" key="3">
    <source>
        <dbReference type="EMBL" id="SIS55172.1"/>
    </source>
</evidence>
<feature type="domain" description="DUF2520" evidence="2">
    <location>
        <begin position="122"/>
        <end position="246"/>
    </location>
</feature>
<gene>
    <name evidence="3" type="ORF">SAMN05421766_102691</name>
</gene>
<sequence length="254" mass="28198">MIKLSILGTGNVATHLFKALLQTDGVKIVEVVGRNEEALSKFAAQVPTSSDFSVLADADMYIIAVSDNSINTVSELLTVKDRLIVHTSGSTPMEELSRHERTGVFYPLQTFSSSNPVDFSKVPICVEAKNEEDLNLLKELGARVSESVYEIGTEERRSLHLAAVFVNNFTNHLYHIGAQICKENEVPFKVLAPLIQETAKKIETLSPYDGQTGPARRNDSKTITKHLEQIKNPEFKTVYELLSKSIQTTYGKEL</sequence>
<dbReference type="Proteomes" id="UP000185728">
    <property type="component" value="Unassembled WGS sequence"/>
</dbReference>
<keyword evidence="4" id="KW-1185">Reference proteome</keyword>
<protein>
    <submittedName>
        <fullName evidence="3">Predicted oxidoreductase, contains short-chain dehydrogenase (SDR) and DUF2520 domains</fullName>
    </submittedName>
</protein>
<dbReference type="PANTHER" id="PTHR40459">
    <property type="entry name" value="CONSERVED HYPOTHETICAL ALANINE AND LEUCINE RICH PROTEIN"/>
    <property type="match status" value="1"/>
</dbReference>
<dbReference type="Gene3D" id="3.40.50.720">
    <property type="entry name" value="NAD(P)-binding Rossmann-like Domain"/>
    <property type="match status" value="1"/>
</dbReference>
<dbReference type="SUPFAM" id="SSF51735">
    <property type="entry name" value="NAD(P)-binding Rossmann-fold domains"/>
    <property type="match status" value="1"/>
</dbReference>
<organism evidence="3 4">
    <name type="scientific">Zobellia uliginosa</name>
    <dbReference type="NCBI Taxonomy" id="143224"/>
    <lineage>
        <taxon>Bacteria</taxon>
        <taxon>Pseudomonadati</taxon>
        <taxon>Bacteroidota</taxon>
        <taxon>Flavobacteriia</taxon>
        <taxon>Flavobacteriales</taxon>
        <taxon>Flavobacteriaceae</taxon>
        <taxon>Zobellia</taxon>
    </lineage>
</organism>
<comment type="caution">
    <text evidence="3">The sequence shown here is derived from an EMBL/GenBank/DDBJ whole genome shotgun (WGS) entry which is preliminary data.</text>
</comment>
<proteinExistence type="predicted"/>
<name>A0ABY1KNZ5_9FLAO</name>
<dbReference type="Pfam" id="PF10728">
    <property type="entry name" value="DUF2520"/>
    <property type="match status" value="1"/>
</dbReference>
<dbReference type="Gene3D" id="1.10.1040.20">
    <property type="entry name" value="ProC-like, C-terminal domain"/>
    <property type="match status" value="1"/>
</dbReference>
<dbReference type="InterPro" id="IPR037108">
    <property type="entry name" value="TM1727-like_C_sf"/>
</dbReference>
<dbReference type="InterPro" id="IPR028939">
    <property type="entry name" value="P5C_Rdtase_cat_N"/>
</dbReference>
<evidence type="ECO:0000313" key="4">
    <source>
        <dbReference type="Proteomes" id="UP000185728"/>
    </source>
</evidence>
<feature type="domain" description="Pyrroline-5-carboxylate reductase catalytic N-terminal" evidence="1">
    <location>
        <begin position="3"/>
        <end position="85"/>
    </location>
</feature>
<dbReference type="Pfam" id="PF03807">
    <property type="entry name" value="F420_oxidored"/>
    <property type="match status" value="1"/>
</dbReference>
<reference evidence="3 4" key="1">
    <citation type="submission" date="2017-01" db="EMBL/GenBank/DDBJ databases">
        <authorList>
            <person name="Varghese N."/>
            <person name="Submissions S."/>
        </authorList>
    </citation>
    <scope>NUCLEOTIDE SEQUENCE [LARGE SCALE GENOMIC DNA]</scope>
    <source>
        <strain evidence="3 4">DSM 2061</strain>
    </source>
</reference>
<dbReference type="SUPFAM" id="SSF48179">
    <property type="entry name" value="6-phosphogluconate dehydrogenase C-terminal domain-like"/>
    <property type="match status" value="1"/>
</dbReference>
<dbReference type="InterPro" id="IPR008927">
    <property type="entry name" value="6-PGluconate_DH-like_C_sf"/>
</dbReference>
<dbReference type="InterPro" id="IPR018931">
    <property type="entry name" value="DUF2520"/>
</dbReference>
<dbReference type="RefSeq" id="WP_076454501.1">
    <property type="nucleotide sequence ID" value="NZ_FTOB01000002.1"/>
</dbReference>
<evidence type="ECO:0000259" key="2">
    <source>
        <dbReference type="Pfam" id="PF10728"/>
    </source>
</evidence>
<evidence type="ECO:0000259" key="1">
    <source>
        <dbReference type="Pfam" id="PF03807"/>
    </source>
</evidence>
<accession>A0ABY1KNZ5</accession>
<dbReference type="InterPro" id="IPR036291">
    <property type="entry name" value="NAD(P)-bd_dom_sf"/>
</dbReference>
<dbReference type="EMBL" id="FTOB01000002">
    <property type="protein sequence ID" value="SIS55172.1"/>
    <property type="molecule type" value="Genomic_DNA"/>
</dbReference>